<comment type="similarity">
    <text evidence="1 7">Belongs to the SbcD family.</text>
</comment>
<dbReference type="InterPro" id="IPR050535">
    <property type="entry name" value="DNA_Repair-Maintenance_Comp"/>
</dbReference>
<dbReference type="GO" id="GO:0006310">
    <property type="term" value="P:DNA recombination"/>
    <property type="evidence" value="ECO:0007669"/>
    <property type="project" value="UniProtKB-KW"/>
</dbReference>
<comment type="function">
    <text evidence="7">SbcCD cleaves DNA hairpin structures. These structures can inhibit DNA replication and are intermediates in certain DNA recombination reactions. The complex acts as a 3'-&gt;5' double strand exonuclease that can open hairpins. It also has a 5' single-strand endonuclease activity.</text>
</comment>
<evidence type="ECO:0000256" key="4">
    <source>
        <dbReference type="ARBA" id="ARBA00022722"/>
    </source>
</evidence>
<dbReference type="NCBIfam" id="TIGR00619">
    <property type="entry name" value="sbcd"/>
    <property type="match status" value="1"/>
</dbReference>
<keyword evidence="6 7" id="KW-0269">Exonuclease</keyword>
<dbReference type="InterPro" id="IPR029052">
    <property type="entry name" value="Metallo-depent_PP-like"/>
</dbReference>
<dbReference type="InterPro" id="IPR041796">
    <property type="entry name" value="Mre11_N"/>
</dbReference>
<protein>
    <recommendedName>
        <fullName evidence="3 7">Nuclease SbcCD subunit D</fullName>
    </recommendedName>
</protein>
<dbReference type="InterPro" id="IPR026843">
    <property type="entry name" value="SbcD_C"/>
</dbReference>
<evidence type="ECO:0000256" key="7">
    <source>
        <dbReference type="RuleBase" id="RU363069"/>
    </source>
</evidence>
<reference evidence="10 11" key="1">
    <citation type="submission" date="2020-08" db="EMBL/GenBank/DDBJ databases">
        <title>Genome public.</title>
        <authorList>
            <person name="Liu C."/>
            <person name="Sun Q."/>
        </authorList>
    </citation>
    <scope>NUCLEOTIDE SEQUENCE [LARGE SCALE GENOMIC DNA]</scope>
    <source>
        <strain evidence="10 11">BX17</strain>
    </source>
</reference>
<dbReference type="SUPFAM" id="SSF56300">
    <property type="entry name" value="Metallo-dependent phosphatases"/>
    <property type="match status" value="1"/>
</dbReference>
<evidence type="ECO:0000313" key="10">
    <source>
        <dbReference type="EMBL" id="MBC5650063.1"/>
    </source>
</evidence>
<dbReference type="Gene3D" id="3.60.21.10">
    <property type="match status" value="1"/>
</dbReference>
<dbReference type="AlphaFoldDB" id="A0A8I0DQR3"/>
<dbReference type="RefSeq" id="WP_117852849.1">
    <property type="nucleotide sequence ID" value="NZ_JACOOT010000007.1"/>
</dbReference>
<dbReference type="Pfam" id="PF12320">
    <property type="entry name" value="SbcD_C"/>
    <property type="match status" value="1"/>
</dbReference>
<keyword evidence="7" id="KW-0255">Endonuclease</keyword>
<dbReference type="PANTHER" id="PTHR30337:SF0">
    <property type="entry name" value="NUCLEASE SBCCD SUBUNIT D"/>
    <property type="match status" value="1"/>
</dbReference>
<organism evidence="10 11">
    <name type="scientific">Blautia segnis</name>
    <dbReference type="NCBI Taxonomy" id="2763030"/>
    <lineage>
        <taxon>Bacteria</taxon>
        <taxon>Bacillati</taxon>
        <taxon>Bacillota</taxon>
        <taxon>Clostridia</taxon>
        <taxon>Lachnospirales</taxon>
        <taxon>Lachnospiraceae</taxon>
        <taxon>Blautia</taxon>
    </lineage>
</organism>
<dbReference type="InterPro" id="IPR004593">
    <property type="entry name" value="SbcD"/>
</dbReference>
<evidence type="ECO:0000256" key="2">
    <source>
        <dbReference type="ARBA" id="ARBA00011322"/>
    </source>
</evidence>
<keyword evidence="7" id="KW-0233">DNA recombination</keyword>
<keyword evidence="4 7" id="KW-0540">Nuclease</keyword>
<dbReference type="PANTHER" id="PTHR30337">
    <property type="entry name" value="COMPONENT OF ATP-DEPENDENT DSDNA EXONUCLEASE"/>
    <property type="match status" value="1"/>
</dbReference>
<accession>A0A8I0DQR3</accession>
<evidence type="ECO:0000256" key="3">
    <source>
        <dbReference type="ARBA" id="ARBA00013365"/>
    </source>
</evidence>
<sequence>MKIFHLSDLHIGLKLINRDLREDQEYILNQIIQKAKEEKPDAILIAGDIYDKAVPSAEAVEVFDHFIGNLRTAVPESVVMMISGNHDSAPRVNCFRSVLTHQRIHMIGMPPQTEEDHIEKVVLQDEYGSVNFYLLPFVKPSMVKLIVGTDENGNNLSYNETIHRLLDREEIDETQRNILVSHQFYLPSGENAEEVERMDSEIRTIGNIDQVSADILKKFDYAALGHIHKPMKVGSEFYRYCGTPLACSVSEAGQSKGIIMVDIKQKNQITTEILPLVPLRQVRVIRGDLEEVLAQTCRDYVTVILTDKVDLDVIDMQDRLRLAFPGLLEIRRETVRQADYTRHAAVEKTLNPFELCCQFLNDADEEEKEILQDIINTVQGVTK</sequence>
<proteinExistence type="inferred from homology"/>
<evidence type="ECO:0000256" key="1">
    <source>
        <dbReference type="ARBA" id="ARBA00010555"/>
    </source>
</evidence>
<dbReference type="Proteomes" id="UP000652847">
    <property type="component" value="Unassembled WGS sequence"/>
</dbReference>
<feature type="domain" description="Calcineurin-like phosphoesterase" evidence="8">
    <location>
        <begin position="1"/>
        <end position="230"/>
    </location>
</feature>
<dbReference type="CDD" id="cd00840">
    <property type="entry name" value="MPP_Mre11_N"/>
    <property type="match status" value="1"/>
</dbReference>
<evidence type="ECO:0000256" key="5">
    <source>
        <dbReference type="ARBA" id="ARBA00022801"/>
    </source>
</evidence>
<gene>
    <name evidence="7" type="primary">sbcD</name>
    <name evidence="10" type="ORF">H8S54_02720</name>
</gene>
<evidence type="ECO:0000259" key="9">
    <source>
        <dbReference type="Pfam" id="PF12320"/>
    </source>
</evidence>
<dbReference type="GO" id="GO:0004519">
    <property type="term" value="F:endonuclease activity"/>
    <property type="evidence" value="ECO:0007669"/>
    <property type="project" value="UniProtKB-KW"/>
</dbReference>
<dbReference type="Pfam" id="PF00149">
    <property type="entry name" value="Metallophos"/>
    <property type="match status" value="1"/>
</dbReference>
<keyword evidence="11" id="KW-1185">Reference proteome</keyword>
<dbReference type="InterPro" id="IPR004843">
    <property type="entry name" value="Calcineurin-like_PHP"/>
</dbReference>
<keyword evidence="7" id="KW-0235">DNA replication</keyword>
<evidence type="ECO:0000256" key="6">
    <source>
        <dbReference type="ARBA" id="ARBA00022839"/>
    </source>
</evidence>
<feature type="domain" description="Nuclease SbcCD subunit D C-terminal" evidence="9">
    <location>
        <begin position="279"/>
        <end position="360"/>
    </location>
</feature>
<dbReference type="GO" id="GO:0006260">
    <property type="term" value="P:DNA replication"/>
    <property type="evidence" value="ECO:0007669"/>
    <property type="project" value="UniProtKB-KW"/>
</dbReference>
<keyword evidence="5 7" id="KW-0378">Hydrolase</keyword>
<comment type="caution">
    <text evidence="10">The sequence shown here is derived from an EMBL/GenBank/DDBJ whole genome shotgun (WGS) entry which is preliminary data.</text>
</comment>
<comment type="subunit">
    <text evidence="2 7">Heterodimer of SbcC and SbcD.</text>
</comment>
<dbReference type="GO" id="GO:0008408">
    <property type="term" value="F:3'-5' exonuclease activity"/>
    <property type="evidence" value="ECO:0007669"/>
    <property type="project" value="InterPro"/>
</dbReference>
<dbReference type="EMBL" id="JACOOT010000007">
    <property type="protein sequence ID" value="MBC5650063.1"/>
    <property type="molecule type" value="Genomic_DNA"/>
</dbReference>
<evidence type="ECO:0000259" key="8">
    <source>
        <dbReference type="Pfam" id="PF00149"/>
    </source>
</evidence>
<name>A0A8I0DQR3_9FIRM</name>
<evidence type="ECO:0000313" key="11">
    <source>
        <dbReference type="Proteomes" id="UP000652847"/>
    </source>
</evidence>